<gene>
    <name evidence="2" type="ORF">RUM43_005282</name>
</gene>
<comment type="caution">
    <text evidence="2">The sequence shown here is derived from an EMBL/GenBank/DDBJ whole genome shotgun (WGS) entry which is preliminary data.</text>
</comment>
<dbReference type="Proteomes" id="UP001372834">
    <property type="component" value="Unassembled WGS sequence"/>
</dbReference>
<name>A0AAN8P8Y9_POLSC</name>
<sequence>KNLMLKRVGPLEGRDENTVTPKNKNPMFLFFQFLQLRFNPNKQTRRTPATP</sequence>
<evidence type="ECO:0000313" key="3">
    <source>
        <dbReference type="Proteomes" id="UP001372834"/>
    </source>
</evidence>
<evidence type="ECO:0000313" key="2">
    <source>
        <dbReference type="EMBL" id="KAK6624991.1"/>
    </source>
</evidence>
<organism evidence="2 3">
    <name type="scientific">Polyplax serrata</name>
    <name type="common">Common mouse louse</name>
    <dbReference type="NCBI Taxonomy" id="468196"/>
    <lineage>
        <taxon>Eukaryota</taxon>
        <taxon>Metazoa</taxon>
        <taxon>Ecdysozoa</taxon>
        <taxon>Arthropoda</taxon>
        <taxon>Hexapoda</taxon>
        <taxon>Insecta</taxon>
        <taxon>Pterygota</taxon>
        <taxon>Neoptera</taxon>
        <taxon>Paraneoptera</taxon>
        <taxon>Psocodea</taxon>
        <taxon>Troctomorpha</taxon>
        <taxon>Phthiraptera</taxon>
        <taxon>Anoplura</taxon>
        <taxon>Polyplacidae</taxon>
        <taxon>Polyplax</taxon>
    </lineage>
</organism>
<accession>A0AAN8P8Y9</accession>
<reference evidence="2 3" key="1">
    <citation type="submission" date="2023-10" db="EMBL/GenBank/DDBJ databases">
        <title>Genomes of two closely related lineages of the louse Polyplax serrata with different host specificities.</title>
        <authorList>
            <person name="Martinu J."/>
            <person name="Tarabai H."/>
            <person name="Stefka J."/>
            <person name="Hypsa V."/>
        </authorList>
    </citation>
    <scope>NUCLEOTIDE SEQUENCE [LARGE SCALE GENOMIC DNA]</scope>
    <source>
        <strain evidence="2">HR10_N</strain>
    </source>
</reference>
<dbReference type="AlphaFoldDB" id="A0AAN8P8Y9"/>
<feature type="region of interest" description="Disordered" evidence="1">
    <location>
        <begin position="1"/>
        <end position="23"/>
    </location>
</feature>
<dbReference type="EMBL" id="JAWJWE010000037">
    <property type="protein sequence ID" value="KAK6624991.1"/>
    <property type="molecule type" value="Genomic_DNA"/>
</dbReference>
<proteinExistence type="predicted"/>
<evidence type="ECO:0000256" key="1">
    <source>
        <dbReference type="SAM" id="MobiDB-lite"/>
    </source>
</evidence>
<feature type="non-terminal residue" evidence="2">
    <location>
        <position position="1"/>
    </location>
</feature>
<protein>
    <submittedName>
        <fullName evidence="2">Uncharacterized protein</fullName>
    </submittedName>
</protein>